<protein>
    <submittedName>
        <fullName evidence="1">Uncharacterized protein</fullName>
    </submittedName>
</protein>
<accession>A0A7L4ZH09</accession>
<dbReference type="EMBL" id="CP019288">
    <property type="protein sequence ID" value="QHI35699.1"/>
    <property type="molecule type" value="Genomic_DNA"/>
</dbReference>
<dbReference type="Proteomes" id="UP000464657">
    <property type="component" value="Chromosome"/>
</dbReference>
<dbReference type="AlphaFoldDB" id="A0A7L4ZH09"/>
<evidence type="ECO:0000313" key="2">
    <source>
        <dbReference type="Proteomes" id="UP000464657"/>
    </source>
</evidence>
<proteinExistence type="predicted"/>
<gene>
    <name evidence="1" type="ORF">IMCC3317_10460</name>
</gene>
<keyword evidence="2" id="KW-1185">Reference proteome</keyword>
<organism evidence="1 2">
    <name type="scientific">Kordia antarctica</name>
    <dbReference type="NCBI Taxonomy" id="1218801"/>
    <lineage>
        <taxon>Bacteria</taxon>
        <taxon>Pseudomonadati</taxon>
        <taxon>Bacteroidota</taxon>
        <taxon>Flavobacteriia</taxon>
        <taxon>Flavobacteriales</taxon>
        <taxon>Flavobacteriaceae</taxon>
        <taxon>Kordia</taxon>
    </lineage>
</organism>
<dbReference type="RefSeq" id="WP_160128425.1">
    <property type="nucleotide sequence ID" value="NZ_CP019288.1"/>
</dbReference>
<evidence type="ECO:0000313" key="1">
    <source>
        <dbReference type="EMBL" id="QHI35699.1"/>
    </source>
</evidence>
<sequence length="60" mass="6559">MLKNISNLEGVKELDKNLQKAINGGARICGGTGGIPIGWSSERCFGWGIQWQNGQCWACY</sequence>
<name>A0A7L4ZH09_9FLAO</name>
<reference evidence="1 2" key="1">
    <citation type="journal article" date="2013" name="Int. J. Syst. Evol. Microbiol.">
        <title>Kordia antarctica sp. nov., isolated from Antarctic seawater.</title>
        <authorList>
            <person name="Baek K."/>
            <person name="Choi A."/>
            <person name="Kang I."/>
            <person name="Lee K."/>
            <person name="Cho J.C."/>
        </authorList>
    </citation>
    <scope>NUCLEOTIDE SEQUENCE [LARGE SCALE GENOMIC DNA]</scope>
    <source>
        <strain evidence="1 2">IMCC3317</strain>
    </source>
</reference>
<dbReference type="KEGG" id="kan:IMCC3317_10460"/>